<name>A0ABW4QPF8_9BACT</name>
<feature type="signal peptide" evidence="1">
    <location>
        <begin position="1"/>
        <end position="27"/>
    </location>
</feature>
<sequence length="139" mass="14687">MNTPSSLRSYAASLLCAFMLLFVAASCSDKGKVEGANMLYGTSSKVWKTAKETAASGDKVKQTDAQEQETLHLFSNNTYSMTGAAGAVQGKYAFDQTAKTMTMTPDAGGTSNTFNVETLTDDKLTLVSSSGAKLVLETE</sequence>
<dbReference type="RefSeq" id="WP_382311537.1">
    <property type="nucleotide sequence ID" value="NZ_JBHUFD010000001.1"/>
</dbReference>
<evidence type="ECO:0000313" key="2">
    <source>
        <dbReference type="EMBL" id="MFD1871194.1"/>
    </source>
</evidence>
<keyword evidence="1" id="KW-0732">Signal</keyword>
<dbReference type="Proteomes" id="UP001597197">
    <property type="component" value="Unassembled WGS sequence"/>
</dbReference>
<feature type="chain" id="PRO_5046047486" description="Lipocalin-like domain-containing protein" evidence="1">
    <location>
        <begin position="28"/>
        <end position="139"/>
    </location>
</feature>
<dbReference type="EMBL" id="JBHUFD010000001">
    <property type="protein sequence ID" value="MFD1871194.1"/>
    <property type="molecule type" value="Genomic_DNA"/>
</dbReference>
<keyword evidence="3" id="KW-1185">Reference proteome</keyword>
<protein>
    <recommendedName>
        <fullName evidence="4">Lipocalin-like domain-containing protein</fullName>
    </recommendedName>
</protein>
<evidence type="ECO:0000256" key="1">
    <source>
        <dbReference type="SAM" id="SignalP"/>
    </source>
</evidence>
<comment type="caution">
    <text evidence="2">The sequence shown here is derived from an EMBL/GenBank/DDBJ whole genome shotgun (WGS) entry which is preliminary data.</text>
</comment>
<reference evidence="3" key="1">
    <citation type="journal article" date="2019" name="Int. J. Syst. Evol. Microbiol.">
        <title>The Global Catalogue of Microorganisms (GCM) 10K type strain sequencing project: providing services to taxonomists for standard genome sequencing and annotation.</title>
        <authorList>
            <consortium name="The Broad Institute Genomics Platform"/>
            <consortium name="The Broad Institute Genome Sequencing Center for Infectious Disease"/>
            <person name="Wu L."/>
            <person name="Ma J."/>
        </authorList>
    </citation>
    <scope>NUCLEOTIDE SEQUENCE [LARGE SCALE GENOMIC DNA]</scope>
    <source>
        <strain evidence="3">CGMCC 1.15795</strain>
    </source>
</reference>
<evidence type="ECO:0000313" key="3">
    <source>
        <dbReference type="Proteomes" id="UP001597197"/>
    </source>
</evidence>
<proteinExistence type="predicted"/>
<organism evidence="2 3">
    <name type="scientific">Hymenobacter bucti</name>
    <dbReference type="NCBI Taxonomy" id="1844114"/>
    <lineage>
        <taxon>Bacteria</taxon>
        <taxon>Pseudomonadati</taxon>
        <taxon>Bacteroidota</taxon>
        <taxon>Cytophagia</taxon>
        <taxon>Cytophagales</taxon>
        <taxon>Hymenobacteraceae</taxon>
        <taxon>Hymenobacter</taxon>
    </lineage>
</organism>
<evidence type="ECO:0008006" key="4">
    <source>
        <dbReference type="Google" id="ProtNLM"/>
    </source>
</evidence>
<gene>
    <name evidence="2" type="ORF">ACFSDX_02065</name>
</gene>
<accession>A0ABW4QPF8</accession>